<dbReference type="GO" id="GO:0006094">
    <property type="term" value="P:gluconeogenesis"/>
    <property type="evidence" value="ECO:0007669"/>
    <property type="project" value="TreeGrafter"/>
</dbReference>
<dbReference type="PANTHER" id="PTHR43778">
    <property type="entry name" value="PYRUVATE CARBOXYLASE"/>
    <property type="match status" value="1"/>
</dbReference>
<comment type="caution">
    <text evidence="2">The sequence shown here is derived from an EMBL/GenBank/DDBJ whole genome shotgun (WGS) entry which is preliminary data.</text>
</comment>
<dbReference type="GO" id="GO:0004736">
    <property type="term" value="F:pyruvate carboxylase activity"/>
    <property type="evidence" value="ECO:0007669"/>
    <property type="project" value="UniProtKB-EC"/>
</dbReference>
<dbReference type="NCBIfam" id="NF006761">
    <property type="entry name" value="PRK09282.1"/>
    <property type="match status" value="1"/>
</dbReference>
<dbReference type="EC" id="6.4.1.1" evidence="2"/>
<dbReference type="SUPFAM" id="SSF51569">
    <property type="entry name" value="Aldolase"/>
    <property type="match status" value="1"/>
</dbReference>
<dbReference type="InterPro" id="IPR003379">
    <property type="entry name" value="Carboxylase_cons_dom"/>
</dbReference>
<dbReference type="InterPro" id="IPR013785">
    <property type="entry name" value="Aldolase_TIM"/>
</dbReference>
<keyword evidence="2" id="KW-0436">Ligase</keyword>
<reference evidence="2" key="1">
    <citation type="journal article" date="2020" name="mSystems">
        <title>Genome- and Community-Level Interaction Insights into Carbon Utilization and Element Cycling Functions of Hydrothermarchaeota in Hydrothermal Sediment.</title>
        <authorList>
            <person name="Zhou Z."/>
            <person name="Liu Y."/>
            <person name="Xu W."/>
            <person name="Pan J."/>
            <person name="Luo Z.H."/>
            <person name="Li M."/>
        </authorList>
    </citation>
    <scope>NUCLEOTIDE SEQUENCE [LARGE SCALE GENOMIC DNA]</scope>
    <source>
        <strain evidence="2">SpSt-642</strain>
    </source>
</reference>
<dbReference type="Pfam" id="PF02436">
    <property type="entry name" value="PYC_OADA"/>
    <property type="match status" value="1"/>
</dbReference>
<name>A0A7C4HBB2_STAMA</name>
<dbReference type="PANTHER" id="PTHR43778:SF2">
    <property type="entry name" value="PYRUVATE CARBOXYLASE, MITOCHONDRIAL"/>
    <property type="match status" value="1"/>
</dbReference>
<evidence type="ECO:0000313" key="2">
    <source>
        <dbReference type="EMBL" id="HGM58469.1"/>
    </source>
</evidence>
<protein>
    <submittedName>
        <fullName evidence="2">Pyruvate carboxylase subunit B</fullName>
        <ecNumber evidence="2">6.4.1.1</ecNumber>
    </submittedName>
</protein>
<dbReference type="GO" id="GO:0005737">
    <property type="term" value="C:cytoplasm"/>
    <property type="evidence" value="ECO:0007669"/>
    <property type="project" value="TreeGrafter"/>
</dbReference>
<keyword evidence="2" id="KW-0670">Pyruvate</keyword>
<dbReference type="CDD" id="cd07937">
    <property type="entry name" value="DRE_TIM_PC_TC_5S"/>
    <property type="match status" value="1"/>
</dbReference>
<sequence>MVEVFDTTLRDGHQSLIATRFKLEDMIPILEKIDKVGFYGLEVWGGATFDVCLRFLREDPWERLRIIRENVKRTKLLMLLRGQNLVGYRHYSDDVVVKFIELAYRNGIDIFRVFDALNDVRNLELSIKTIKKIGGIVRGEMCYTISPVHTIDYYIKLAEELVSLEVDIISIKDMAGIIDPITTYNLITEIKKNFKIPVCLHSHNTAGLAVASYLKAVEAGVDYIDTAITPLAFGTSQPGIETIYYALPVDKRPRININIVFEISSYLNKVLFSKYRDLLKIETFIPDVNVLIHQIPGGMMSNLIAQLRELGAEDKLREVLQEVPRVRADLGYPPLVTPLSQIVGTQSVFNVIAGRYRVVIKEVKDYVKGLYGKPPAPISEDIKKIILGDEKEINTRPADLLESELIKCEEEVKKLGIPSTPENIVSYCLFPNVALEFFRERYRLNNVSESKVDDSVKKQIDEKKDDIAKRDIESSGDDEDILLNYAQ</sequence>
<dbReference type="InterPro" id="IPR000891">
    <property type="entry name" value="PYR_CT"/>
</dbReference>
<dbReference type="SUPFAM" id="SSF89000">
    <property type="entry name" value="post-HMGL domain-like"/>
    <property type="match status" value="1"/>
</dbReference>
<accession>A0A7C4HBB2</accession>
<dbReference type="AlphaFoldDB" id="A0A7C4HBB2"/>
<organism evidence="2">
    <name type="scientific">Staphylothermus marinus</name>
    <dbReference type="NCBI Taxonomy" id="2280"/>
    <lineage>
        <taxon>Archaea</taxon>
        <taxon>Thermoproteota</taxon>
        <taxon>Thermoprotei</taxon>
        <taxon>Desulfurococcales</taxon>
        <taxon>Desulfurococcaceae</taxon>
        <taxon>Staphylothermus</taxon>
    </lineage>
</organism>
<feature type="domain" description="Pyruvate carboxyltransferase" evidence="1">
    <location>
        <begin position="2"/>
        <end position="261"/>
    </location>
</feature>
<dbReference type="PROSITE" id="PS50991">
    <property type="entry name" value="PYR_CT"/>
    <property type="match status" value="1"/>
</dbReference>
<dbReference type="InterPro" id="IPR055268">
    <property type="entry name" value="PCB-like"/>
</dbReference>
<proteinExistence type="predicted"/>
<dbReference type="Pfam" id="PF00682">
    <property type="entry name" value="HMGL-like"/>
    <property type="match status" value="1"/>
</dbReference>
<evidence type="ECO:0000259" key="1">
    <source>
        <dbReference type="PROSITE" id="PS50991"/>
    </source>
</evidence>
<dbReference type="Gene3D" id="3.20.20.70">
    <property type="entry name" value="Aldolase class I"/>
    <property type="match status" value="1"/>
</dbReference>
<gene>
    <name evidence="2" type="ORF">ENU14_02635</name>
</gene>
<dbReference type="EMBL" id="DTBJ01000018">
    <property type="protein sequence ID" value="HGM58469.1"/>
    <property type="molecule type" value="Genomic_DNA"/>
</dbReference>